<evidence type="ECO:0000256" key="4">
    <source>
        <dbReference type="SAM" id="MobiDB-lite"/>
    </source>
</evidence>
<dbReference type="SUPFAM" id="SSF57850">
    <property type="entry name" value="RING/U-box"/>
    <property type="match status" value="1"/>
</dbReference>
<evidence type="ECO:0000313" key="7">
    <source>
        <dbReference type="EMBL" id="CAF4187962.1"/>
    </source>
</evidence>
<keyword evidence="1 3" id="KW-0479">Metal-binding</keyword>
<dbReference type="InterPro" id="IPR001841">
    <property type="entry name" value="Znf_RING"/>
</dbReference>
<evidence type="ECO:0000313" key="6">
    <source>
        <dbReference type="EMBL" id="CAF1379395.1"/>
    </source>
</evidence>
<keyword evidence="2" id="KW-0862">Zinc</keyword>
<evidence type="ECO:0000256" key="1">
    <source>
        <dbReference type="ARBA" id="ARBA00022771"/>
    </source>
</evidence>
<dbReference type="GO" id="GO:0008270">
    <property type="term" value="F:zinc ion binding"/>
    <property type="evidence" value="ECO:0007669"/>
    <property type="project" value="UniProtKB-KW"/>
</dbReference>
<dbReference type="Proteomes" id="UP000677228">
    <property type="component" value="Unassembled WGS sequence"/>
</dbReference>
<accession>A0A8S2RTS2</accession>
<dbReference type="EMBL" id="CAJOBA010046322">
    <property type="protein sequence ID" value="CAF4187962.1"/>
    <property type="molecule type" value="Genomic_DNA"/>
</dbReference>
<name>A0A8S2RTS2_9BILA</name>
<dbReference type="PANTHER" id="PTHR10131:SF94">
    <property type="entry name" value="TNF RECEPTOR-ASSOCIATED FACTOR 4"/>
    <property type="match status" value="1"/>
</dbReference>
<evidence type="ECO:0000259" key="5">
    <source>
        <dbReference type="PROSITE" id="PS50089"/>
    </source>
</evidence>
<proteinExistence type="predicted"/>
<evidence type="ECO:0000256" key="3">
    <source>
        <dbReference type="PROSITE-ProRule" id="PRU00175"/>
    </source>
</evidence>
<dbReference type="InterPro" id="IPR013083">
    <property type="entry name" value="Znf_RING/FYVE/PHD"/>
</dbReference>
<keyword evidence="1 3" id="KW-0863">Zinc-finger</keyword>
<reference evidence="7" key="1">
    <citation type="submission" date="2021-02" db="EMBL/GenBank/DDBJ databases">
        <authorList>
            <person name="Nowell W R."/>
        </authorList>
    </citation>
    <scope>NUCLEOTIDE SEQUENCE</scope>
</reference>
<evidence type="ECO:0000256" key="2">
    <source>
        <dbReference type="ARBA" id="ARBA00022833"/>
    </source>
</evidence>
<comment type="caution">
    <text evidence="7">The sequence shown here is derived from an EMBL/GenBank/DDBJ whole genome shotgun (WGS) entry which is preliminary data.</text>
</comment>
<dbReference type="EMBL" id="CAJNOK010024640">
    <property type="protein sequence ID" value="CAF1379395.1"/>
    <property type="molecule type" value="Genomic_DNA"/>
</dbReference>
<dbReference type="SUPFAM" id="SSF49599">
    <property type="entry name" value="TRAF domain-like"/>
    <property type="match status" value="1"/>
</dbReference>
<dbReference type="Gene3D" id="3.30.40.10">
    <property type="entry name" value="Zinc/RING finger domain, C3HC4 (zinc finger)"/>
    <property type="match status" value="2"/>
</dbReference>
<evidence type="ECO:0000313" key="8">
    <source>
        <dbReference type="Proteomes" id="UP000682733"/>
    </source>
</evidence>
<organism evidence="7 8">
    <name type="scientific">Didymodactylos carnosus</name>
    <dbReference type="NCBI Taxonomy" id="1234261"/>
    <lineage>
        <taxon>Eukaryota</taxon>
        <taxon>Metazoa</taxon>
        <taxon>Spiralia</taxon>
        <taxon>Gnathifera</taxon>
        <taxon>Rotifera</taxon>
        <taxon>Eurotatoria</taxon>
        <taxon>Bdelloidea</taxon>
        <taxon>Philodinida</taxon>
        <taxon>Philodinidae</taxon>
        <taxon>Didymodactylos</taxon>
    </lineage>
</organism>
<sequence>MTDRTGLVFPDRLQLCFEKPVQRIQLQSTVELGYLDSSRVINDSQPNNSRRRKPEQEYYEGRKPDPQEYYRKSFTTTTTNVDQEYLCTICHNILWKPVSCSSCENSFCSSCIQTWLTKQQNPVKLCPFKCEYKQKRVPPILNTFLSKLIFSCAFAQNGCQEQLNYDSIENHEQQCVYEQQQCPLCQQFYSNRYSKIQPPHDLKQCFAQIPHDGSIAQTMCVKLLEVIQEQDKRIKILEDKITMMSL</sequence>
<feature type="compositionally biased region" description="Basic and acidic residues" evidence="4">
    <location>
        <begin position="54"/>
        <end position="63"/>
    </location>
</feature>
<dbReference type="Proteomes" id="UP000682733">
    <property type="component" value="Unassembled WGS sequence"/>
</dbReference>
<dbReference type="PANTHER" id="PTHR10131">
    <property type="entry name" value="TNF RECEPTOR ASSOCIATED FACTOR"/>
    <property type="match status" value="1"/>
</dbReference>
<gene>
    <name evidence="6" type="ORF">OVA965_LOCUS32040</name>
    <name evidence="7" type="ORF">TMI583_LOCUS32889</name>
</gene>
<feature type="domain" description="RING-type" evidence="5">
    <location>
        <begin position="87"/>
        <end position="127"/>
    </location>
</feature>
<feature type="region of interest" description="Disordered" evidence="4">
    <location>
        <begin position="40"/>
        <end position="63"/>
    </location>
</feature>
<dbReference type="AlphaFoldDB" id="A0A8S2RTS2"/>
<dbReference type="PROSITE" id="PS50089">
    <property type="entry name" value="ZF_RING_2"/>
    <property type="match status" value="1"/>
</dbReference>
<protein>
    <recommendedName>
        <fullName evidence="5">RING-type domain-containing protein</fullName>
    </recommendedName>
</protein>